<dbReference type="AlphaFoldDB" id="A0A1M4T2V4"/>
<keyword evidence="1" id="KW-0560">Oxidoreductase</keyword>
<dbReference type="GO" id="GO:0050660">
    <property type="term" value="F:flavin adenine dinucleotide binding"/>
    <property type="evidence" value="ECO:0007669"/>
    <property type="project" value="TreeGrafter"/>
</dbReference>
<dbReference type="PANTHER" id="PTHR43539:SF78">
    <property type="entry name" value="FLAVIN-CONTAINING MONOOXYGENASE"/>
    <property type="match status" value="1"/>
</dbReference>
<dbReference type="SUPFAM" id="SSF51905">
    <property type="entry name" value="FAD/NAD(P)-binding domain"/>
    <property type="match status" value="2"/>
</dbReference>
<dbReference type="PRINTS" id="PR00469">
    <property type="entry name" value="PNDRDTASEII"/>
</dbReference>
<evidence type="ECO:0000256" key="1">
    <source>
        <dbReference type="ARBA" id="ARBA00023002"/>
    </source>
</evidence>
<dbReference type="Gene3D" id="3.50.50.60">
    <property type="entry name" value="FAD/NAD(P)-binding domain"/>
    <property type="match status" value="1"/>
</dbReference>
<evidence type="ECO:0000313" key="3">
    <source>
        <dbReference type="Proteomes" id="UP000184476"/>
    </source>
</evidence>
<accession>A0A1M4T2V4</accession>
<sequence length="289" mass="32577">MEKFEVVIIGAGQAGLAMGYFLKQENISFVLLDAQKSVGESWRNRYDSLVLFTPKRYSGLPGFPFPGDPNSFPTKDETTDYLESYANHFLIPIHLSKKVTSLTKKNNHFLISTDQDTYQANKVIVAAGPFQKPLIPAMAQKLSPHIKQIHSSNYRNVQQLMEGNVLVVGGGNSGAQIAVELAHHKQTFHSVSYPIEFMPLQFLGKSIFWYYEKLGLLQADNSTIKGKWIQQQKEKVYGFELKKLLKNGDIIRKPRLISITQGSRAVFADQTSIEIQNILWATGFSLDSY</sequence>
<protein>
    <submittedName>
        <fullName evidence="2">Putative flavoprotein involved in K+ transport</fullName>
    </submittedName>
</protein>
<proteinExistence type="predicted"/>
<dbReference type="EMBL" id="FQVL01000001">
    <property type="protein sequence ID" value="SHE38760.1"/>
    <property type="molecule type" value="Genomic_DNA"/>
</dbReference>
<dbReference type="STRING" id="112248.SAMN05444392_101280"/>
<reference evidence="2 3" key="1">
    <citation type="submission" date="2016-11" db="EMBL/GenBank/DDBJ databases">
        <authorList>
            <person name="Jaros S."/>
            <person name="Januszkiewicz K."/>
            <person name="Wedrychowicz H."/>
        </authorList>
    </citation>
    <scope>NUCLEOTIDE SEQUENCE [LARGE SCALE GENOMIC DNA]</scope>
    <source>
        <strain evidence="2 3">DSM 44666</strain>
    </source>
</reference>
<evidence type="ECO:0000313" key="2">
    <source>
        <dbReference type="EMBL" id="SHE38760.1"/>
    </source>
</evidence>
<dbReference type="Proteomes" id="UP000184476">
    <property type="component" value="Unassembled WGS sequence"/>
</dbReference>
<dbReference type="PRINTS" id="PR00368">
    <property type="entry name" value="FADPNR"/>
</dbReference>
<keyword evidence="3" id="KW-1185">Reference proteome</keyword>
<dbReference type="GO" id="GO:0004497">
    <property type="term" value="F:monooxygenase activity"/>
    <property type="evidence" value="ECO:0007669"/>
    <property type="project" value="TreeGrafter"/>
</dbReference>
<name>A0A1M4T2V4_9BACL</name>
<dbReference type="InterPro" id="IPR050982">
    <property type="entry name" value="Auxin_biosynth/cation_transpt"/>
</dbReference>
<organism evidence="2 3">
    <name type="scientific">Seinonella peptonophila</name>
    <dbReference type="NCBI Taxonomy" id="112248"/>
    <lineage>
        <taxon>Bacteria</taxon>
        <taxon>Bacillati</taxon>
        <taxon>Bacillota</taxon>
        <taxon>Bacilli</taxon>
        <taxon>Bacillales</taxon>
        <taxon>Thermoactinomycetaceae</taxon>
        <taxon>Seinonella</taxon>
    </lineage>
</organism>
<dbReference type="InterPro" id="IPR036188">
    <property type="entry name" value="FAD/NAD-bd_sf"/>
</dbReference>
<dbReference type="PANTHER" id="PTHR43539">
    <property type="entry name" value="FLAVIN-BINDING MONOOXYGENASE-LIKE PROTEIN (AFU_ORTHOLOGUE AFUA_4G09220)"/>
    <property type="match status" value="1"/>
</dbReference>
<gene>
    <name evidence="2" type="ORF">SAMN05444392_101280</name>
</gene>
<dbReference type="Pfam" id="PF13738">
    <property type="entry name" value="Pyr_redox_3"/>
    <property type="match status" value="1"/>
</dbReference>